<comment type="subcellular location">
    <subcellularLocation>
        <location evidence="2 15 17">Cytoplasm</location>
    </subcellularLocation>
</comment>
<evidence type="ECO:0000256" key="13">
    <source>
        <dbReference type="ARBA" id="ARBA00033392"/>
    </source>
</evidence>
<evidence type="ECO:0000256" key="14">
    <source>
        <dbReference type="ARBA" id="ARBA00047783"/>
    </source>
</evidence>
<evidence type="ECO:0000256" key="3">
    <source>
        <dbReference type="ARBA" id="ARBA00007630"/>
    </source>
</evidence>
<evidence type="ECO:0000256" key="2">
    <source>
        <dbReference type="ARBA" id="ARBA00004496"/>
    </source>
</evidence>
<dbReference type="GO" id="GO:0005829">
    <property type="term" value="C:cytosol"/>
    <property type="evidence" value="ECO:0007669"/>
    <property type="project" value="TreeGrafter"/>
</dbReference>
<name>A0A3M8RGI6_9PROT</name>
<comment type="caution">
    <text evidence="19">The sequence shown here is derived from an EMBL/GenBank/DDBJ whole genome shotgun (WGS) entry which is preliminary data.</text>
</comment>
<evidence type="ECO:0000256" key="7">
    <source>
        <dbReference type="ARBA" id="ARBA00022490"/>
    </source>
</evidence>
<keyword evidence="7 15" id="KW-0963">Cytoplasm</keyword>
<feature type="binding site" evidence="15 16">
    <location>
        <position position="112"/>
    </location>
    <ligand>
        <name>S-adenosyl-L-methionine</name>
        <dbReference type="ChEBI" id="CHEBI:59789"/>
    </ligand>
</feature>
<comment type="catalytic activity">
    <reaction evidence="14 15 17">
        <text>guanosine(37) in tRNA + S-adenosyl-L-methionine = N(1)-methylguanosine(37) in tRNA + S-adenosyl-L-homocysteine + H(+)</text>
        <dbReference type="Rhea" id="RHEA:36899"/>
        <dbReference type="Rhea" id="RHEA-COMP:10145"/>
        <dbReference type="Rhea" id="RHEA-COMP:10147"/>
        <dbReference type="ChEBI" id="CHEBI:15378"/>
        <dbReference type="ChEBI" id="CHEBI:57856"/>
        <dbReference type="ChEBI" id="CHEBI:59789"/>
        <dbReference type="ChEBI" id="CHEBI:73542"/>
        <dbReference type="ChEBI" id="CHEBI:74269"/>
        <dbReference type="EC" id="2.1.1.228"/>
    </reaction>
</comment>
<evidence type="ECO:0000256" key="6">
    <source>
        <dbReference type="ARBA" id="ARBA00014679"/>
    </source>
</evidence>
<dbReference type="InterPro" id="IPR023148">
    <property type="entry name" value="tRNA_m1G_MeTrfase_C_sf"/>
</dbReference>
<evidence type="ECO:0000256" key="9">
    <source>
        <dbReference type="ARBA" id="ARBA00022679"/>
    </source>
</evidence>
<evidence type="ECO:0000256" key="17">
    <source>
        <dbReference type="RuleBase" id="RU003464"/>
    </source>
</evidence>
<dbReference type="EMBL" id="RIZI01000131">
    <property type="protein sequence ID" value="RNF67688.1"/>
    <property type="molecule type" value="Genomic_DNA"/>
</dbReference>
<dbReference type="PIRSF" id="PIRSF000386">
    <property type="entry name" value="tRNA_mtase"/>
    <property type="match status" value="1"/>
</dbReference>
<dbReference type="HAMAP" id="MF_00605">
    <property type="entry name" value="TrmD"/>
    <property type="match status" value="1"/>
</dbReference>
<dbReference type="InterPro" id="IPR016009">
    <property type="entry name" value="tRNA_MeTrfase_TRMD/TRM10"/>
</dbReference>
<dbReference type="InterPro" id="IPR029026">
    <property type="entry name" value="tRNA_m1G_MTases_N"/>
</dbReference>
<dbReference type="InterPro" id="IPR029028">
    <property type="entry name" value="Alpha/beta_knot_MTases"/>
</dbReference>
<dbReference type="SUPFAM" id="SSF75217">
    <property type="entry name" value="alpha/beta knot"/>
    <property type="match status" value="1"/>
</dbReference>
<evidence type="ECO:0000256" key="16">
    <source>
        <dbReference type="PIRSR" id="PIRSR000386-1"/>
    </source>
</evidence>
<keyword evidence="11 15" id="KW-0819">tRNA processing</keyword>
<dbReference type="Gene3D" id="1.10.1270.20">
    <property type="entry name" value="tRNA(m1g37)methyltransferase, domain 2"/>
    <property type="match status" value="1"/>
</dbReference>
<dbReference type="InterPro" id="IPR002649">
    <property type="entry name" value="tRNA_m1G_MeTrfase_TrmD"/>
</dbReference>
<organism evidence="19">
    <name type="scientific">Acidithiobacillus sulfuriphilus</name>
    <dbReference type="NCBI Taxonomy" id="1867749"/>
    <lineage>
        <taxon>Bacteria</taxon>
        <taxon>Pseudomonadati</taxon>
        <taxon>Pseudomonadota</taxon>
        <taxon>Acidithiobacillia</taxon>
        <taxon>Acidithiobacillales</taxon>
        <taxon>Acidithiobacillaceae</taxon>
        <taxon>Acidithiobacillus</taxon>
    </lineage>
</organism>
<evidence type="ECO:0000259" key="18">
    <source>
        <dbReference type="Pfam" id="PF01746"/>
    </source>
</evidence>
<dbReference type="PANTHER" id="PTHR46417">
    <property type="entry name" value="TRNA (GUANINE-N(1)-)-METHYLTRANSFERASE"/>
    <property type="match status" value="1"/>
</dbReference>
<comment type="subunit">
    <text evidence="4 15 17">Homodimer.</text>
</comment>
<keyword evidence="9 15" id="KW-0808">Transferase</keyword>
<reference evidence="19" key="1">
    <citation type="submission" date="2018-10" db="EMBL/GenBank/DDBJ databases">
        <title>Acidithiobacillus sulfuriphilus sp. nov.: an extremely acidophilic sulfur-oxidizing chemolithotroph isolated from a neutral pH environment.</title>
        <authorList>
            <person name="Falagan C."/>
            <person name="Moya-Beltran A."/>
            <person name="Quatrini R."/>
            <person name="Johnson D.B."/>
        </authorList>
    </citation>
    <scope>NUCLEOTIDE SEQUENCE [LARGE SCALE GENOMIC DNA]</scope>
    <source>
        <strain evidence="19">CJ-2</strain>
    </source>
</reference>
<evidence type="ECO:0000256" key="8">
    <source>
        <dbReference type="ARBA" id="ARBA00022603"/>
    </source>
</evidence>
<accession>A0A3M8RGI6</accession>
<protein>
    <recommendedName>
        <fullName evidence="6 15">tRNA (guanine-N(1)-)-methyltransferase</fullName>
        <ecNumber evidence="5 15">2.1.1.228</ecNumber>
    </recommendedName>
    <alternativeName>
        <fullName evidence="12 15">M1G-methyltransferase</fullName>
    </alternativeName>
    <alternativeName>
        <fullName evidence="13 15">tRNA [GM37] methyltransferase</fullName>
    </alternativeName>
</protein>
<evidence type="ECO:0000313" key="19">
    <source>
        <dbReference type="EMBL" id="RNF67688.1"/>
    </source>
</evidence>
<evidence type="ECO:0000256" key="11">
    <source>
        <dbReference type="ARBA" id="ARBA00022694"/>
    </source>
</evidence>
<dbReference type="Pfam" id="PF01746">
    <property type="entry name" value="tRNA_m1G_MT"/>
    <property type="match status" value="1"/>
</dbReference>
<dbReference type="FunFam" id="1.10.1270.20:FF:000001">
    <property type="entry name" value="tRNA (guanine-N(1)-)-methyltransferase"/>
    <property type="match status" value="1"/>
</dbReference>
<gene>
    <name evidence="15 19" type="primary">trmD</name>
    <name evidence="19" type="ORF">EC580_03835</name>
</gene>
<dbReference type="RefSeq" id="WP_123102352.1">
    <property type="nucleotide sequence ID" value="NZ_CP127527.1"/>
</dbReference>
<dbReference type="EC" id="2.1.1.228" evidence="5 15"/>
<dbReference type="NCBIfam" id="NF000648">
    <property type="entry name" value="PRK00026.1"/>
    <property type="match status" value="1"/>
</dbReference>
<evidence type="ECO:0000256" key="15">
    <source>
        <dbReference type="HAMAP-Rule" id="MF_00605"/>
    </source>
</evidence>
<dbReference type="OrthoDB" id="5290334at2"/>
<dbReference type="GO" id="GO:0002939">
    <property type="term" value="P:tRNA N1-guanine methylation"/>
    <property type="evidence" value="ECO:0007669"/>
    <property type="project" value="TreeGrafter"/>
</dbReference>
<dbReference type="PANTHER" id="PTHR46417:SF1">
    <property type="entry name" value="TRNA (GUANINE-N(1)-)-METHYLTRANSFERASE"/>
    <property type="match status" value="1"/>
</dbReference>
<evidence type="ECO:0000256" key="10">
    <source>
        <dbReference type="ARBA" id="ARBA00022691"/>
    </source>
</evidence>
<sequence>MRFDVITIFPEMITAYFQAGVIGRAWARGCFAIHTWNPRDFAPDRHRTVDDRPFGGGPGMVMMAPPLLAAIAAARAANPGAPVCYLSPQGRPLQQPAVGRMARRPGLILLAGRYEGVDERVMAAVDEEWSIGDYVLAGGELPALVVMEAVARLLPGVLGHVDSAVEESFGESGLLDCAHYTRPELMDGSPVPEVLLSGDHGRIRRWRLQQSLGRTWERRPEILAQRGLRSGEAELLEEYRRQRGETQCDQREGVGDEHH</sequence>
<evidence type="ECO:0000256" key="4">
    <source>
        <dbReference type="ARBA" id="ARBA00011738"/>
    </source>
</evidence>
<keyword evidence="8 15" id="KW-0489">Methyltransferase</keyword>
<feature type="domain" description="tRNA methyltransferase TRMD/TRM10-type" evidence="18">
    <location>
        <begin position="1"/>
        <end position="224"/>
    </location>
</feature>
<feature type="binding site" evidence="15 16">
    <location>
        <begin position="131"/>
        <end position="136"/>
    </location>
    <ligand>
        <name>S-adenosyl-L-methionine</name>
        <dbReference type="ChEBI" id="CHEBI:59789"/>
    </ligand>
</feature>
<proteinExistence type="inferred from homology"/>
<dbReference type="FunFam" id="3.40.1280.10:FF:000001">
    <property type="entry name" value="tRNA (guanine-N(1)-)-methyltransferase"/>
    <property type="match status" value="1"/>
</dbReference>
<comment type="similarity">
    <text evidence="3 15 17">Belongs to the RNA methyltransferase TrmD family.</text>
</comment>
<dbReference type="Gene3D" id="3.40.1280.10">
    <property type="match status" value="1"/>
</dbReference>
<dbReference type="GO" id="GO:0052906">
    <property type="term" value="F:tRNA (guanine(37)-N1)-methyltransferase activity"/>
    <property type="evidence" value="ECO:0007669"/>
    <property type="project" value="UniProtKB-UniRule"/>
</dbReference>
<keyword evidence="10 15" id="KW-0949">S-adenosyl-L-methionine</keyword>
<evidence type="ECO:0000256" key="1">
    <source>
        <dbReference type="ARBA" id="ARBA00002634"/>
    </source>
</evidence>
<evidence type="ECO:0000256" key="12">
    <source>
        <dbReference type="ARBA" id="ARBA00029736"/>
    </source>
</evidence>
<dbReference type="NCBIfam" id="TIGR00088">
    <property type="entry name" value="trmD"/>
    <property type="match status" value="1"/>
</dbReference>
<dbReference type="CDD" id="cd18080">
    <property type="entry name" value="TrmD-like"/>
    <property type="match status" value="1"/>
</dbReference>
<dbReference type="AlphaFoldDB" id="A0A3M8RGI6"/>
<comment type="function">
    <text evidence="1 15 17">Specifically methylates guanosine-37 in various tRNAs.</text>
</comment>
<evidence type="ECO:0000256" key="5">
    <source>
        <dbReference type="ARBA" id="ARBA00012807"/>
    </source>
</evidence>